<gene>
    <name evidence="2" type="ORF">SAMEA4412692_02116</name>
</gene>
<dbReference type="Proteomes" id="UP000215185">
    <property type="component" value="Chromosome 1"/>
</dbReference>
<dbReference type="EMBL" id="LT906439">
    <property type="protein sequence ID" value="SNU91033.1"/>
    <property type="molecule type" value="Genomic_DNA"/>
</dbReference>
<dbReference type="InterPro" id="IPR025246">
    <property type="entry name" value="IS30-like_HTH"/>
</dbReference>
<accession>A0A239T2F4</accession>
<dbReference type="Pfam" id="PF13936">
    <property type="entry name" value="HTH_38"/>
    <property type="match status" value="1"/>
</dbReference>
<sequence>MTSQKHKHLTLSERMDIQLGLESQKSFKDIALSIQKAPL</sequence>
<evidence type="ECO:0000313" key="2">
    <source>
        <dbReference type="EMBL" id="SNU91033.1"/>
    </source>
</evidence>
<proteinExistence type="predicted"/>
<dbReference type="RefSeq" id="WP_018374095.1">
    <property type="nucleotide sequence ID" value="NZ_LT906439.1"/>
</dbReference>
<organism evidence="2 3">
    <name type="scientific">Streptococcus merionis</name>
    <dbReference type="NCBI Taxonomy" id="400065"/>
    <lineage>
        <taxon>Bacteria</taxon>
        <taxon>Bacillati</taxon>
        <taxon>Bacillota</taxon>
        <taxon>Bacilli</taxon>
        <taxon>Lactobacillales</taxon>
        <taxon>Streptococcaceae</taxon>
        <taxon>Streptococcus</taxon>
    </lineage>
</organism>
<protein>
    <submittedName>
        <fullName evidence="2">Transposase, IS30 family, putative, truncation</fullName>
    </submittedName>
</protein>
<dbReference type="AlphaFoldDB" id="A0A239T2F4"/>
<name>A0A239T2F4_9STRE</name>
<reference evidence="2 3" key="1">
    <citation type="submission" date="2017-06" db="EMBL/GenBank/DDBJ databases">
        <authorList>
            <consortium name="Pathogen Informatics"/>
        </authorList>
    </citation>
    <scope>NUCLEOTIDE SEQUENCE [LARGE SCALE GENOMIC DNA]</scope>
    <source>
        <strain evidence="2 3">NCTC13788</strain>
    </source>
</reference>
<keyword evidence="3" id="KW-1185">Reference proteome</keyword>
<evidence type="ECO:0000313" key="3">
    <source>
        <dbReference type="Proteomes" id="UP000215185"/>
    </source>
</evidence>
<dbReference type="KEGG" id="smen:SAMEA4412692_2116"/>
<feature type="domain" description="Transposase IS30-like HTH" evidence="1">
    <location>
        <begin position="5"/>
        <end position="38"/>
    </location>
</feature>
<dbReference type="OrthoDB" id="9776104at2"/>
<evidence type="ECO:0000259" key="1">
    <source>
        <dbReference type="Pfam" id="PF13936"/>
    </source>
</evidence>